<dbReference type="PANTHER" id="PTHR34802:SF1">
    <property type="entry name" value="CHORISMATE SYNTHASE"/>
    <property type="match status" value="1"/>
</dbReference>
<feature type="region of interest" description="Disordered" evidence="2">
    <location>
        <begin position="363"/>
        <end position="386"/>
    </location>
</feature>
<dbReference type="Proteomes" id="UP001163823">
    <property type="component" value="Chromosome 3"/>
</dbReference>
<reference evidence="3" key="1">
    <citation type="journal article" date="2023" name="Science">
        <title>Elucidation of the pathway for biosynthesis of saponin adjuvants from the soapbark tree.</title>
        <authorList>
            <person name="Reed J."/>
            <person name="Orme A."/>
            <person name="El-Demerdash A."/>
            <person name="Owen C."/>
            <person name="Martin L.B.B."/>
            <person name="Misra R.C."/>
            <person name="Kikuchi S."/>
            <person name="Rejzek M."/>
            <person name="Martin A.C."/>
            <person name="Harkess A."/>
            <person name="Leebens-Mack J."/>
            <person name="Louveau T."/>
            <person name="Stephenson M.J."/>
            <person name="Osbourn A."/>
        </authorList>
    </citation>
    <scope>NUCLEOTIDE SEQUENCE</scope>
    <source>
        <strain evidence="3">S10</strain>
    </source>
</reference>
<feature type="region of interest" description="Disordered" evidence="2">
    <location>
        <begin position="112"/>
        <end position="133"/>
    </location>
</feature>
<accession>A0AAD7VFV1</accession>
<proteinExistence type="predicted"/>
<protein>
    <submittedName>
        <fullName evidence="3">Chorismate synthase</fullName>
    </submittedName>
</protein>
<dbReference type="EMBL" id="JARAOO010000003">
    <property type="protein sequence ID" value="KAJ7974138.1"/>
    <property type="molecule type" value="Genomic_DNA"/>
</dbReference>
<gene>
    <name evidence="3" type="ORF">O6P43_004258</name>
</gene>
<organism evidence="3 4">
    <name type="scientific">Quillaja saponaria</name>
    <name type="common">Soap bark tree</name>
    <dbReference type="NCBI Taxonomy" id="32244"/>
    <lineage>
        <taxon>Eukaryota</taxon>
        <taxon>Viridiplantae</taxon>
        <taxon>Streptophyta</taxon>
        <taxon>Embryophyta</taxon>
        <taxon>Tracheophyta</taxon>
        <taxon>Spermatophyta</taxon>
        <taxon>Magnoliopsida</taxon>
        <taxon>eudicotyledons</taxon>
        <taxon>Gunneridae</taxon>
        <taxon>Pentapetalae</taxon>
        <taxon>rosids</taxon>
        <taxon>fabids</taxon>
        <taxon>Fabales</taxon>
        <taxon>Quillajaceae</taxon>
        <taxon>Quillaja</taxon>
    </lineage>
</organism>
<dbReference type="KEGG" id="qsa:O6P43_004258"/>
<dbReference type="PANTHER" id="PTHR34802">
    <property type="entry name" value="CHORISMATE SYNTHASE"/>
    <property type="match status" value="1"/>
</dbReference>
<evidence type="ECO:0000256" key="2">
    <source>
        <dbReference type="SAM" id="MobiDB-lite"/>
    </source>
</evidence>
<keyword evidence="4" id="KW-1185">Reference proteome</keyword>
<evidence type="ECO:0000313" key="3">
    <source>
        <dbReference type="EMBL" id="KAJ7974138.1"/>
    </source>
</evidence>
<keyword evidence="1" id="KW-0175">Coiled coil</keyword>
<dbReference type="AlphaFoldDB" id="A0AAD7VFV1"/>
<name>A0AAD7VFV1_QUISA</name>
<comment type="caution">
    <text evidence="3">The sequence shown here is derived from an EMBL/GenBank/DDBJ whole genome shotgun (WGS) entry which is preliminary data.</text>
</comment>
<evidence type="ECO:0000256" key="1">
    <source>
        <dbReference type="SAM" id="Coils"/>
    </source>
</evidence>
<sequence>MLHGPVAQRWPRVSYTRDFLLSIAQLDASKFLPIGIDLSTLHEFEDAFNLLSPSPHNSDSRVDKSVTQCLRHNSEHKGILGKGAFAEVAGMPALEVQNKECHVLHRSNEPYRPPRHYKALRPSSEQNNDLRDNVTFGSSECLNQEVSEWDKRRRASFDLMMNKQRDLLKENQNEILEACEEHLNANMVKLLEEGKNLVNKCTELEESLESPVLRNFSTLQSNLNAITKQLSAYDKTNIAEGALTFEDLEQSTCSDINKNCSTKDQVVQDLNIHSTENRQQNSVNHVDLSGHIHIMLQKDSSLTDSEACTNLNVENWGKIYPINSDNNSSLLEAPPLIEEKNLFLSTVGRCGFAGISDGAIFSSSDVEQHGSTGTKESMSENDSQTKQGLESNFFSGFYENSNSSIELCLPDEDSLITFDELYYLPNEDNLIAVDEAFYMPEEHCISVDDSALSPERNSNENDMFNASSLNDMAEKLVESILGDEGSNLRHLGGATLHSNYCDETGWNASYHTLHAQQSSMFYHDQLNPGRNIFHPLDNQQRHVNFQRETSNTKTYPSPPCHHIPSNKLFHPCHLAQSELKRFGHDVSHPALKQMPILNEFSLPRYQMACYTQLNPMQDCTLNYQQPHFGGYMMPNPDPSVGGNRNQAVVDILSDMKERALHGQPYYTGGLFAGDPW</sequence>
<evidence type="ECO:0000313" key="4">
    <source>
        <dbReference type="Proteomes" id="UP001163823"/>
    </source>
</evidence>
<feature type="coiled-coil region" evidence="1">
    <location>
        <begin position="161"/>
        <end position="207"/>
    </location>
</feature>